<reference evidence="1 2" key="1">
    <citation type="submission" date="2024-01" db="EMBL/GenBank/DDBJ databases">
        <title>A telomere-to-telomere, gap-free genome of sweet tea (Lithocarpus litseifolius).</title>
        <authorList>
            <person name="Zhou J."/>
        </authorList>
    </citation>
    <scope>NUCLEOTIDE SEQUENCE [LARGE SCALE GENOMIC DNA]</scope>
    <source>
        <strain evidence="1">Zhou-2022a</strain>
        <tissue evidence="1">Leaf</tissue>
    </source>
</reference>
<proteinExistence type="predicted"/>
<dbReference type="Proteomes" id="UP001459277">
    <property type="component" value="Unassembled WGS sequence"/>
</dbReference>
<dbReference type="AlphaFoldDB" id="A0AAW2D7J9"/>
<accession>A0AAW2D7J9</accession>
<protein>
    <submittedName>
        <fullName evidence="1">Uncharacterized protein</fullName>
    </submittedName>
</protein>
<gene>
    <name evidence="1" type="ORF">SO802_012737</name>
</gene>
<keyword evidence="2" id="KW-1185">Reference proteome</keyword>
<evidence type="ECO:0000313" key="2">
    <source>
        <dbReference type="Proteomes" id="UP001459277"/>
    </source>
</evidence>
<comment type="caution">
    <text evidence="1">The sequence shown here is derived from an EMBL/GenBank/DDBJ whole genome shotgun (WGS) entry which is preliminary data.</text>
</comment>
<dbReference type="EMBL" id="JAZDWU010000004">
    <property type="protein sequence ID" value="KAL0005176.1"/>
    <property type="molecule type" value="Genomic_DNA"/>
</dbReference>
<organism evidence="1 2">
    <name type="scientific">Lithocarpus litseifolius</name>
    <dbReference type="NCBI Taxonomy" id="425828"/>
    <lineage>
        <taxon>Eukaryota</taxon>
        <taxon>Viridiplantae</taxon>
        <taxon>Streptophyta</taxon>
        <taxon>Embryophyta</taxon>
        <taxon>Tracheophyta</taxon>
        <taxon>Spermatophyta</taxon>
        <taxon>Magnoliopsida</taxon>
        <taxon>eudicotyledons</taxon>
        <taxon>Gunneridae</taxon>
        <taxon>Pentapetalae</taxon>
        <taxon>rosids</taxon>
        <taxon>fabids</taxon>
        <taxon>Fagales</taxon>
        <taxon>Fagaceae</taxon>
        <taxon>Lithocarpus</taxon>
    </lineage>
</organism>
<sequence>MKLTIWSTLPAWDISYYMEARPAHILVLISDFSCSSDYSWYTGDTYLSLDDSYALAQEWSNFMSNKIYEVQKELDHDFHLYGYTNRIAVYGPRPSTKRLIGKRKITRDPRIMTKNRAPTYLPISYYVLCSNYGVLHEHEQYEDDSN</sequence>
<evidence type="ECO:0000313" key="1">
    <source>
        <dbReference type="EMBL" id="KAL0005176.1"/>
    </source>
</evidence>
<name>A0AAW2D7J9_9ROSI</name>